<reference evidence="3" key="1">
    <citation type="journal article" date="2019" name="Int. J. Syst. Evol. Microbiol.">
        <title>The Global Catalogue of Microorganisms (GCM) 10K type strain sequencing project: providing services to taxonomists for standard genome sequencing and annotation.</title>
        <authorList>
            <consortium name="The Broad Institute Genomics Platform"/>
            <consortium name="The Broad Institute Genome Sequencing Center for Infectious Disease"/>
            <person name="Wu L."/>
            <person name="Ma J."/>
        </authorList>
    </citation>
    <scope>NUCLEOTIDE SEQUENCE [LARGE SCALE GENOMIC DNA]</scope>
    <source>
        <strain evidence="3">JCM 17494</strain>
    </source>
</reference>
<accession>A0ABP7CHH3</accession>
<evidence type="ECO:0000313" key="2">
    <source>
        <dbReference type="EMBL" id="GAA3687988.1"/>
    </source>
</evidence>
<dbReference type="EMBL" id="BAABBE010000065">
    <property type="protein sequence ID" value="GAA3687988.1"/>
    <property type="molecule type" value="Genomic_DNA"/>
</dbReference>
<proteinExistence type="predicted"/>
<dbReference type="Proteomes" id="UP001500711">
    <property type="component" value="Unassembled WGS sequence"/>
</dbReference>
<protein>
    <submittedName>
        <fullName evidence="2">Uncharacterized protein</fullName>
    </submittedName>
</protein>
<evidence type="ECO:0000313" key="3">
    <source>
        <dbReference type="Proteomes" id="UP001500711"/>
    </source>
</evidence>
<organism evidence="2 3">
    <name type="scientific">Lentzea roselyniae</name>
    <dbReference type="NCBI Taxonomy" id="531940"/>
    <lineage>
        <taxon>Bacteria</taxon>
        <taxon>Bacillati</taxon>
        <taxon>Actinomycetota</taxon>
        <taxon>Actinomycetes</taxon>
        <taxon>Pseudonocardiales</taxon>
        <taxon>Pseudonocardiaceae</taxon>
        <taxon>Lentzea</taxon>
    </lineage>
</organism>
<comment type="caution">
    <text evidence="2">The sequence shown here is derived from an EMBL/GenBank/DDBJ whole genome shotgun (WGS) entry which is preliminary data.</text>
</comment>
<feature type="compositionally biased region" description="Basic residues" evidence="1">
    <location>
        <begin position="15"/>
        <end position="28"/>
    </location>
</feature>
<sequence length="74" mass="8294">MAGLHRWHRLEQRAGTHHSGRFAKGLHHGQVRVEQVQLLGRHLRGETGTFNASIAGELVKLSSHMKPTRPARVT</sequence>
<evidence type="ECO:0000256" key="1">
    <source>
        <dbReference type="SAM" id="MobiDB-lite"/>
    </source>
</evidence>
<feature type="region of interest" description="Disordered" evidence="1">
    <location>
        <begin position="1"/>
        <end position="28"/>
    </location>
</feature>
<name>A0ABP7CHH3_9PSEU</name>
<gene>
    <name evidence="2" type="ORF">GCM10022267_88420</name>
</gene>
<keyword evidence="3" id="KW-1185">Reference proteome</keyword>